<dbReference type="Pfam" id="PF00296">
    <property type="entry name" value="Bac_luciferase"/>
    <property type="match status" value="1"/>
</dbReference>
<evidence type="ECO:0000313" key="6">
    <source>
        <dbReference type="Proteomes" id="UP000250028"/>
    </source>
</evidence>
<dbReference type="OrthoDB" id="9775082at2"/>
<dbReference type="GO" id="GO:0004497">
    <property type="term" value="F:monooxygenase activity"/>
    <property type="evidence" value="ECO:0007669"/>
    <property type="project" value="UniProtKB-KW"/>
</dbReference>
<proteinExistence type="predicted"/>
<dbReference type="CDD" id="cd01097">
    <property type="entry name" value="Tetrahydromethanopterin_reductase"/>
    <property type="match status" value="1"/>
</dbReference>
<evidence type="ECO:0000256" key="2">
    <source>
        <dbReference type="SAM" id="MobiDB-lite"/>
    </source>
</evidence>
<organism evidence="5 6">
    <name type="scientific">Branchiibius hedensis</name>
    <dbReference type="NCBI Taxonomy" id="672460"/>
    <lineage>
        <taxon>Bacteria</taxon>
        <taxon>Bacillati</taxon>
        <taxon>Actinomycetota</taxon>
        <taxon>Actinomycetes</taxon>
        <taxon>Micrococcales</taxon>
        <taxon>Dermacoccaceae</taxon>
        <taxon>Branchiibius</taxon>
    </lineage>
</organism>
<accession>A0A2Y8ZU90</accession>
<dbReference type="SUPFAM" id="SSF51679">
    <property type="entry name" value="Bacterial luciferase-like"/>
    <property type="match status" value="1"/>
</dbReference>
<feature type="domain" description="Luciferase-like" evidence="3">
    <location>
        <begin position="7"/>
        <end position="227"/>
    </location>
</feature>
<dbReference type="RefSeq" id="WP_109687493.1">
    <property type="nucleotide sequence ID" value="NZ_QGDN01000001.1"/>
</dbReference>
<evidence type="ECO:0000259" key="4">
    <source>
        <dbReference type="Pfam" id="PF01814"/>
    </source>
</evidence>
<evidence type="ECO:0000256" key="1">
    <source>
        <dbReference type="ARBA" id="ARBA00023002"/>
    </source>
</evidence>
<dbReference type="CDD" id="cd12108">
    <property type="entry name" value="Hr-like"/>
    <property type="match status" value="1"/>
</dbReference>
<dbReference type="PANTHER" id="PTHR43244">
    <property type="match status" value="1"/>
</dbReference>
<protein>
    <submittedName>
        <fullName evidence="5">Flavin-dependent oxidoreductase, luciferase family (Includes alkanesulfonate monooxygenase SsuD and methylene tetrahydromethanopterin reductase)</fullName>
    </submittedName>
</protein>
<dbReference type="GO" id="GO:0016705">
    <property type="term" value="F:oxidoreductase activity, acting on paired donors, with incorporation or reduction of molecular oxygen"/>
    <property type="evidence" value="ECO:0007669"/>
    <property type="project" value="InterPro"/>
</dbReference>
<dbReference type="InterPro" id="IPR036661">
    <property type="entry name" value="Luciferase-like_sf"/>
</dbReference>
<keyword evidence="6" id="KW-1185">Reference proteome</keyword>
<feature type="domain" description="Hemerythrin-like" evidence="4">
    <location>
        <begin position="369"/>
        <end position="511"/>
    </location>
</feature>
<dbReference type="InterPro" id="IPR050564">
    <property type="entry name" value="F420-G6PD/mer"/>
</dbReference>
<sequence length="520" mass="56128">MDYGHELKFGLFPTPDASNAQRVVDLALLAEDVGLDLVSVQDHPYSPMLDAWTLLSVIAARTQRVHVSPNVANLPLRPPVVLARSAATLDVLSGGRVELGLGSGGFQDAIKAAGGPTRTAKQSVDALVEGIEVIRGIWGPIGGPAVQHPGTHYDVRGIRPGPAPVHRIGIWIGAYKPRMLRITGQLADGWLPSSSYATPDVLDDMNLAIDQAAIAAGRSPSEITRLYNIMGRFGSNDGFPTGSAREWVEQLAELTVDSGMSTYILASDDPDTIRRFAGEVAPGVRELVAAERSSSPEEPLALGSLTDALPTAPRAKATIEASPLTVVPTPAPVTRRSTEQPWDESTRPHRPAADPTRLYTAHEQASGQHLVDIHDQLRQELEQLRGIVDQVIAGQLDVAEARSAINESTMRQNNWTAGVYCAQYCRVVTTHHTIEDVSVLPHLRSAQPSLDPVIDRLEEEHRVIHGVLDGVDQALVAFVSEPDGPDRLQDALDLLSDTLLSHLSYEEQELVEPLARLGFS</sequence>
<dbReference type="PANTHER" id="PTHR43244:SF1">
    <property type="entry name" value="5,10-METHYLENETETRAHYDROMETHANOPTERIN REDUCTASE"/>
    <property type="match status" value="1"/>
</dbReference>
<feature type="region of interest" description="Disordered" evidence="2">
    <location>
        <begin position="328"/>
        <end position="354"/>
    </location>
</feature>
<dbReference type="EMBL" id="UESZ01000001">
    <property type="protein sequence ID" value="SSA35911.1"/>
    <property type="molecule type" value="Genomic_DNA"/>
</dbReference>
<dbReference type="AlphaFoldDB" id="A0A2Y8ZU90"/>
<dbReference type="Gene3D" id="1.20.120.520">
    <property type="entry name" value="nmb1532 protein domain like"/>
    <property type="match status" value="1"/>
</dbReference>
<dbReference type="InterPro" id="IPR011251">
    <property type="entry name" value="Luciferase-like_dom"/>
</dbReference>
<name>A0A2Y8ZU90_9MICO</name>
<dbReference type="Proteomes" id="UP000250028">
    <property type="component" value="Unassembled WGS sequence"/>
</dbReference>
<dbReference type="InterPro" id="IPR012312">
    <property type="entry name" value="Hemerythrin-like"/>
</dbReference>
<keyword evidence="5" id="KW-0503">Monooxygenase</keyword>
<evidence type="ECO:0000313" key="5">
    <source>
        <dbReference type="EMBL" id="SSA35911.1"/>
    </source>
</evidence>
<dbReference type="Pfam" id="PF01814">
    <property type="entry name" value="Hemerythrin"/>
    <property type="match status" value="1"/>
</dbReference>
<reference evidence="6" key="1">
    <citation type="submission" date="2016-10" db="EMBL/GenBank/DDBJ databases">
        <authorList>
            <person name="Varghese N."/>
            <person name="Submissions S."/>
        </authorList>
    </citation>
    <scope>NUCLEOTIDE SEQUENCE [LARGE SCALE GENOMIC DNA]</scope>
    <source>
        <strain evidence="6">DSM 22951</strain>
    </source>
</reference>
<gene>
    <name evidence="5" type="ORF">SAMN04489750_3287</name>
</gene>
<keyword evidence="1" id="KW-0560">Oxidoreductase</keyword>
<evidence type="ECO:0000259" key="3">
    <source>
        <dbReference type="Pfam" id="PF00296"/>
    </source>
</evidence>
<dbReference type="Gene3D" id="3.20.20.30">
    <property type="entry name" value="Luciferase-like domain"/>
    <property type="match status" value="1"/>
</dbReference>